<dbReference type="Proteomes" id="UP000325393">
    <property type="component" value="Chromosome"/>
</dbReference>
<dbReference type="Pfam" id="PF24305">
    <property type="entry name" value="P8"/>
    <property type="match status" value="1"/>
</dbReference>
<dbReference type="AlphaFoldDB" id="A0A0D6A2B1"/>
<sequence length="75" mass="8945">MAEEKGKIFKTALLDRHMKEVFDWSDSNVPVRDALWDYFMEKNGRDTMKTEQDMLPFLKDDDDKIEAFVNDNLKK</sequence>
<organism evidence="1 3">
    <name type="scientific">Lactobacillus acetotolerans</name>
    <dbReference type="NCBI Taxonomy" id="1600"/>
    <lineage>
        <taxon>Bacteria</taxon>
        <taxon>Bacillati</taxon>
        <taxon>Bacillota</taxon>
        <taxon>Bacilli</taxon>
        <taxon>Lactobacillales</taxon>
        <taxon>Lactobacillaceae</taxon>
        <taxon>Lactobacillus</taxon>
    </lineage>
</organism>
<evidence type="ECO:0000313" key="3">
    <source>
        <dbReference type="Proteomes" id="UP000035709"/>
    </source>
</evidence>
<proteinExistence type="predicted"/>
<dbReference type="GeneID" id="78211782"/>
<dbReference type="EMBL" id="CP044496">
    <property type="protein sequence ID" value="QFG50902.1"/>
    <property type="molecule type" value="Genomic_DNA"/>
</dbReference>
<dbReference type="Proteomes" id="UP000035709">
    <property type="component" value="Chromosome"/>
</dbReference>
<dbReference type="EMBL" id="AP014808">
    <property type="protein sequence ID" value="BAQ56809.1"/>
    <property type="molecule type" value="Genomic_DNA"/>
</dbReference>
<reference evidence="2 4" key="2">
    <citation type="submission" date="2019-09" db="EMBL/GenBank/DDBJ databases">
        <title>Genome sequencing of Lactobacillus acetotolerans.</title>
        <authorList>
            <person name="Kim K."/>
        </authorList>
    </citation>
    <scope>NUCLEOTIDE SEQUENCE [LARGE SCALE GENOMIC DNA]</scope>
    <source>
        <strain evidence="2 4">LA749</strain>
    </source>
</reference>
<dbReference type="STRING" id="1600.LBAT_0420"/>
<reference evidence="1 3" key="1">
    <citation type="submission" date="2015-03" db="EMBL/GenBank/DDBJ databases">
        <title>Complete genome sequence of Lactobacillus acetotolerans NBRC 13120.</title>
        <authorList>
            <person name="Toh H."/>
            <person name="Morita H."/>
            <person name="Fujita N."/>
        </authorList>
    </citation>
    <scope>NUCLEOTIDE SEQUENCE [LARGE SCALE GENOMIC DNA]</scope>
    <source>
        <strain evidence="1 3">NBRC 13120</strain>
    </source>
</reference>
<evidence type="ECO:0000313" key="2">
    <source>
        <dbReference type="EMBL" id="QFG50902.1"/>
    </source>
</evidence>
<evidence type="ECO:0000313" key="1">
    <source>
        <dbReference type="EMBL" id="BAQ56809.1"/>
    </source>
</evidence>
<keyword evidence="3" id="KW-1185">Reference proteome</keyword>
<evidence type="ECO:0000313" key="4">
    <source>
        <dbReference type="Proteomes" id="UP000325393"/>
    </source>
</evidence>
<protein>
    <submittedName>
        <fullName evidence="1">Uncharacterized protein</fullName>
    </submittedName>
</protein>
<dbReference type="KEGG" id="lae:LBAT_0420"/>
<dbReference type="RefSeq" id="WP_054681176.1">
    <property type="nucleotide sequence ID" value="NZ_AP014808.1"/>
</dbReference>
<dbReference type="OrthoDB" id="2301549at2"/>
<accession>A0A0D6A2B1</accession>
<dbReference type="PATRIC" id="fig|1600.4.peg.430"/>
<name>A0A0D6A2B1_9LACO</name>
<gene>
    <name evidence="2" type="ORF">LA749_02170</name>
    <name evidence="1" type="ORF">LBAT_0420</name>
</gene>
<dbReference type="InterPro" id="IPR056216">
    <property type="entry name" value="P8-like"/>
</dbReference>